<dbReference type="Proteomes" id="UP000663838">
    <property type="component" value="Unassembled WGS sequence"/>
</dbReference>
<name>A0A820I2Z4_9BILA</name>
<dbReference type="EMBL" id="CAJNYD010002855">
    <property type="protein sequence ID" value="CAF3447221.1"/>
    <property type="molecule type" value="Genomic_DNA"/>
</dbReference>
<dbReference type="Proteomes" id="UP000663862">
    <property type="component" value="Unassembled WGS sequence"/>
</dbReference>
<dbReference type="Proteomes" id="UP000663865">
    <property type="component" value="Unassembled WGS sequence"/>
</dbReference>
<dbReference type="Proteomes" id="UP000663833">
    <property type="component" value="Unassembled WGS sequence"/>
</dbReference>
<evidence type="ECO:0000313" key="2">
    <source>
        <dbReference type="EMBL" id="CAF3447221.1"/>
    </source>
</evidence>
<dbReference type="EMBL" id="CAJOBO010000864">
    <property type="protein sequence ID" value="CAF4302094.1"/>
    <property type="molecule type" value="Genomic_DNA"/>
</dbReference>
<evidence type="ECO:0000313" key="6">
    <source>
        <dbReference type="EMBL" id="CAF4527900.1"/>
    </source>
</evidence>
<dbReference type="EMBL" id="CAJNYV010003702">
    <property type="protein sequence ID" value="CAF3602142.1"/>
    <property type="molecule type" value="Genomic_DNA"/>
</dbReference>
<dbReference type="Proteomes" id="UP000663869">
    <property type="component" value="Unassembled WGS sequence"/>
</dbReference>
<dbReference type="EMBL" id="CAJNYU010000532">
    <property type="protein sequence ID" value="CAF3371592.1"/>
    <property type="molecule type" value="Genomic_DNA"/>
</dbReference>
<evidence type="ECO:0000313" key="5">
    <source>
        <dbReference type="EMBL" id="CAF4343337.1"/>
    </source>
</evidence>
<evidence type="ECO:0000313" key="7">
    <source>
        <dbReference type="Proteomes" id="UP000663851"/>
    </source>
</evidence>
<sequence>MTTKANPCPYELIANESLPNKPESTILDTTMNELADDETLKDYLDQLTVASHAEPPSDLSSLYPVLGQTKSLVTDRKRFKRPSWATVGKRESFIKSKRPSWAHIG</sequence>
<evidence type="ECO:0000313" key="4">
    <source>
        <dbReference type="EMBL" id="CAF4302094.1"/>
    </source>
</evidence>
<evidence type="ECO:0000313" key="3">
    <source>
        <dbReference type="EMBL" id="CAF3602142.1"/>
    </source>
</evidence>
<dbReference type="EMBL" id="CAJOBQ010000385">
    <property type="protein sequence ID" value="CAF4343337.1"/>
    <property type="molecule type" value="Genomic_DNA"/>
</dbReference>
<accession>A0A820I2Z4</accession>
<gene>
    <name evidence="1" type="ORF">FME351_LOCUS6392</name>
    <name evidence="4" type="ORF">HFQ381_LOCUS13616</name>
    <name evidence="3" type="ORF">KIK155_LOCUS20989</name>
    <name evidence="2" type="ORF">LUA448_LOCUS21643</name>
    <name evidence="6" type="ORF">TOA249_LOCUS5505</name>
    <name evidence="5" type="ORF">TSG867_LOCUS9032</name>
</gene>
<reference evidence="4" key="1">
    <citation type="submission" date="2021-02" db="EMBL/GenBank/DDBJ databases">
        <authorList>
            <person name="Nowell W R."/>
        </authorList>
    </citation>
    <scope>NUCLEOTIDE SEQUENCE</scope>
</reference>
<comment type="caution">
    <text evidence="4">The sequence shown here is derived from an EMBL/GenBank/DDBJ whole genome shotgun (WGS) entry which is preliminary data.</text>
</comment>
<organism evidence="4 7">
    <name type="scientific">Rotaria socialis</name>
    <dbReference type="NCBI Taxonomy" id="392032"/>
    <lineage>
        <taxon>Eukaryota</taxon>
        <taxon>Metazoa</taxon>
        <taxon>Spiralia</taxon>
        <taxon>Gnathifera</taxon>
        <taxon>Rotifera</taxon>
        <taxon>Eurotatoria</taxon>
        <taxon>Bdelloidea</taxon>
        <taxon>Philodinida</taxon>
        <taxon>Philodinidae</taxon>
        <taxon>Rotaria</taxon>
    </lineage>
</organism>
<proteinExistence type="predicted"/>
<dbReference type="EMBL" id="CAJOBS010000223">
    <property type="protein sequence ID" value="CAF4527900.1"/>
    <property type="molecule type" value="Genomic_DNA"/>
</dbReference>
<protein>
    <submittedName>
        <fullName evidence="4">Uncharacterized protein</fullName>
    </submittedName>
</protein>
<evidence type="ECO:0000313" key="1">
    <source>
        <dbReference type="EMBL" id="CAF3371592.1"/>
    </source>
</evidence>
<dbReference type="Proteomes" id="UP000663851">
    <property type="component" value="Unassembled WGS sequence"/>
</dbReference>
<dbReference type="AlphaFoldDB" id="A0A820I2Z4"/>